<gene>
    <name evidence="1" type="ORF">RC74_07370</name>
</gene>
<dbReference type="Proteomes" id="UP000070371">
    <property type="component" value="Chromosome"/>
</dbReference>
<dbReference type="Gene3D" id="1.25.60.10">
    <property type="entry name" value="MgtE N-terminal domain-like"/>
    <property type="match status" value="1"/>
</dbReference>
<dbReference type="KEGG" id="hat:RC74_07370"/>
<keyword evidence="2" id="KW-1185">Reference proteome</keyword>
<accession>A0A126UYH3</accession>
<sequence length="203" mass="21785">MTASKRSTPKKRKARQGRYALFIVSALFVMSGVLRLGGGTGIAIAKEIEALRANESDGESALCEPSAGIANLLSDLSSREERVMNRELALENRMVALELAEKKYSESLAELIEAELALDATIVRADSASESDLGQLTAMYENMKSKDAAALFEEMDPNFSSGFLVRMKPDAAADILAGLKPETAYAISVILAGRNANVPREGL</sequence>
<dbReference type="OrthoDB" id="9791432at2"/>
<dbReference type="AlphaFoldDB" id="A0A126UYH3"/>
<evidence type="ECO:0000313" key="1">
    <source>
        <dbReference type="EMBL" id="AML51111.1"/>
    </source>
</evidence>
<dbReference type="EMBL" id="CP014327">
    <property type="protein sequence ID" value="AML51111.1"/>
    <property type="molecule type" value="Genomic_DNA"/>
</dbReference>
<reference evidence="1 2" key="1">
    <citation type="submission" date="2016-02" db="EMBL/GenBank/DDBJ databases">
        <title>Complete genome sequence of Halocynthiibacter arcticus PAMC 20958t from arctic marine sediment.</title>
        <authorList>
            <person name="Lee Y.M."/>
            <person name="Baek K."/>
            <person name="Lee H.K."/>
            <person name="Shin S.C."/>
        </authorList>
    </citation>
    <scope>NUCLEOTIDE SEQUENCE [LARGE SCALE GENOMIC DNA]</scope>
    <source>
        <strain evidence="1">PAMC 20958</strain>
    </source>
</reference>
<evidence type="ECO:0000313" key="2">
    <source>
        <dbReference type="Proteomes" id="UP000070371"/>
    </source>
</evidence>
<evidence type="ECO:0008006" key="3">
    <source>
        <dbReference type="Google" id="ProtNLM"/>
    </source>
</evidence>
<dbReference type="RefSeq" id="WP_039003217.1">
    <property type="nucleotide sequence ID" value="NZ_CP014327.1"/>
</dbReference>
<dbReference type="STRING" id="1579316.RC74_07370"/>
<protein>
    <recommendedName>
        <fullName evidence="3">Magnesium transporter MgtE intracellular domain-containing protein</fullName>
    </recommendedName>
</protein>
<dbReference type="SUPFAM" id="SSF158791">
    <property type="entry name" value="MgtE N-terminal domain-like"/>
    <property type="match status" value="1"/>
</dbReference>
<name>A0A126UYH3_9RHOB</name>
<proteinExistence type="predicted"/>
<organism evidence="1 2">
    <name type="scientific">Falsihalocynthiibacter arcticus</name>
    <dbReference type="NCBI Taxonomy" id="1579316"/>
    <lineage>
        <taxon>Bacteria</taxon>
        <taxon>Pseudomonadati</taxon>
        <taxon>Pseudomonadota</taxon>
        <taxon>Alphaproteobacteria</taxon>
        <taxon>Rhodobacterales</taxon>
        <taxon>Roseobacteraceae</taxon>
        <taxon>Falsihalocynthiibacter</taxon>
    </lineage>
</organism>
<dbReference type="InterPro" id="IPR038076">
    <property type="entry name" value="MgtE_N_sf"/>
</dbReference>